<evidence type="ECO:0000313" key="3">
    <source>
        <dbReference type="Proteomes" id="UP000823882"/>
    </source>
</evidence>
<dbReference type="EMBL" id="DWWJ01000096">
    <property type="protein sequence ID" value="HJC40981.1"/>
    <property type="molecule type" value="Genomic_DNA"/>
</dbReference>
<reference evidence="2" key="2">
    <citation type="submission" date="2021-04" db="EMBL/GenBank/DDBJ databases">
        <authorList>
            <person name="Gilroy R."/>
        </authorList>
    </citation>
    <scope>NUCLEOTIDE SEQUENCE</scope>
    <source>
        <strain evidence="2">CHK186-1790</strain>
    </source>
</reference>
<protein>
    <submittedName>
        <fullName evidence="2">Uncharacterized protein</fullName>
    </submittedName>
</protein>
<comment type="caution">
    <text evidence="2">The sequence shown here is derived from an EMBL/GenBank/DDBJ whole genome shotgun (WGS) entry which is preliminary data.</text>
</comment>
<evidence type="ECO:0000256" key="1">
    <source>
        <dbReference type="SAM" id="Phobius"/>
    </source>
</evidence>
<reference evidence="2" key="1">
    <citation type="journal article" date="2021" name="PeerJ">
        <title>Extensive microbial diversity within the chicken gut microbiome revealed by metagenomics and culture.</title>
        <authorList>
            <person name="Gilroy R."/>
            <person name="Ravi A."/>
            <person name="Getino M."/>
            <person name="Pursley I."/>
            <person name="Horton D.L."/>
            <person name="Alikhan N.F."/>
            <person name="Baker D."/>
            <person name="Gharbi K."/>
            <person name="Hall N."/>
            <person name="Watson M."/>
            <person name="Adriaenssens E.M."/>
            <person name="Foster-Nyarko E."/>
            <person name="Jarju S."/>
            <person name="Secka A."/>
            <person name="Antonio M."/>
            <person name="Oren A."/>
            <person name="Chaudhuri R.R."/>
            <person name="La Ragione R."/>
            <person name="Hildebrand F."/>
            <person name="Pallen M.J."/>
        </authorList>
    </citation>
    <scope>NUCLEOTIDE SEQUENCE</scope>
    <source>
        <strain evidence="2">CHK186-1790</strain>
    </source>
</reference>
<sequence length="218" mass="24018">MRLHRLRFDIWLCLLLAYLVSLGTGAAASALSAATYDDYAADHVAVEGEPGSLAGEDVPRAQSVEDLLELDTFTILSEGIAYRNEGAGFYQGRYLYNLALPSGERVAAQINLENVQTGEDYYSGEVILPLGRVVWADLEEDSAFLEQITTAYPLDRTDFYVDMTGNTARYSQEARTENHVLVVQGITILVCFPLLHALGSHFGLFPAFFPSRRREGAA</sequence>
<keyword evidence="1" id="KW-0812">Transmembrane</keyword>
<evidence type="ECO:0000313" key="2">
    <source>
        <dbReference type="EMBL" id="HJC40981.1"/>
    </source>
</evidence>
<name>A0A9D2T0K8_9FIRM</name>
<dbReference type="AlphaFoldDB" id="A0A9D2T0K8"/>
<keyword evidence="1" id="KW-0472">Membrane</keyword>
<organism evidence="2 3">
    <name type="scientific">Candidatus Intestinimonas pullistercoris</name>
    <dbReference type="NCBI Taxonomy" id="2838623"/>
    <lineage>
        <taxon>Bacteria</taxon>
        <taxon>Bacillati</taxon>
        <taxon>Bacillota</taxon>
        <taxon>Clostridia</taxon>
        <taxon>Eubacteriales</taxon>
        <taxon>Intestinimonas</taxon>
    </lineage>
</organism>
<keyword evidence="1" id="KW-1133">Transmembrane helix</keyword>
<feature type="transmembrane region" description="Helical" evidence="1">
    <location>
        <begin position="181"/>
        <end position="205"/>
    </location>
</feature>
<gene>
    <name evidence="2" type="ORF">H9701_05450</name>
</gene>
<proteinExistence type="predicted"/>
<accession>A0A9D2T0K8</accession>
<dbReference type="Proteomes" id="UP000823882">
    <property type="component" value="Unassembled WGS sequence"/>
</dbReference>